<feature type="transmembrane region" description="Helical" evidence="6">
    <location>
        <begin position="310"/>
        <end position="328"/>
    </location>
</feature>
<dbReference type="AlphaFoldDB" id="A0AA96GEH7"/>
<dbReference type="NCBIfam" id="TIGR00360">
    <property type="entry name" value="ComEC_N-term"/>
    <property type="match status" value="1"/>
</dbReference>
<feature type="transmembrane region" description="Helical" evidence="6">
    <location>
        <begin position="244"/>
        <end position="265"/>
    </location>
</feature>
<dbReference type="Pfam" id="PF00753">
    <property type="entry name" value="Lactamase_B"/>
    <property type="match status" value="1"/>
</dbReference>
<dbReference type="NCBIfam" id="TIGR00361">
    <property type="entry name" value="ComEC_Rec2"/>
    <property type="match status" value="1"/>
</dbReference>
<dbReference type="Pfam" id="PF13567">
    <property type="entry name" value="DUF4131"/>
    <property type="match status" value="1"/>
</dbReference>
<evidence type="ECO:0000256" key="4">
    <source>
        <dbReference type="ARBA" id="ARBA00022989"/>
    </source>
</evidence>
<feature type="transmembrane region" description="Helical" evidence="6">
    <location>
        <begin position="492"/>
        <end position="515"/>
    </location>
</feature>
<dbReference type="InterPro" id="IPR036866">
    <property type="entry name" value="RibonucZ/Hydroxyglut_hydro"/>
</dbReference>
<feature type="transmembrane region" description="Helical" evidence="6">
    <location>
        <begin position="46"/>
        <end position="63"/>
    </location>
</feature>
<keyword evidence="4 6" id="KW-1133">Transmembrane helix</keyword>
<evidence type="ECO:0000313" key="9">
    <source>
        <dbReference type="Proteomes" id="UP001302719"/>
    </source>
</evidence>
<feature type="transmembrane region" description="Helical" evidence="6">
    <location>
        <begin position="12"/>
        <end position="34"/>
    </location>
</feature>
<dbReference type="Proteomes" id="UP001302719">
    <property type="component" value="Chromosome"/>
</dbReference>
<evidence type="ECO:0000256" key="5">
    <source>
        <dbReference type="ARBA" id="ARBA00023136"/>
    </source>
</evidence>
<feature type="transmembrane region" description="Helical" evidence="6">
    <location>
        <begin position="428"/>
        <end position="450"/>
    </location>
</feature>
<name>A0AA96GEH7_9BACT</name>
<keyword evidence="5 6" id="KW-0472">Membrane</keyword>
<proteinExistence type="predicted"/>
<feature type="transmembrane region" description="Helical" evidence="6">
    <location>
        <begin position="333"/>
        <end position="349"/>
    </location>
</feature>
<dbReference type="PANTHER" id="PTHR30619:SF1">
    <property type="entry name" value="RECOMBINATION PROTEIN 2"/>
    <property type="match status" value="1"/>
</dbReference>
<dbReference type="PANTHER" id="PTHR30619">
    <property type="entry name" value="DNA INTERNALIZATION/COMPETENCE PROTEIN COMEC/REC2"/>
    <property type="match status" value="1"/>
</dbReference>
<dbReference type="InterPro" id="IPR025405">
    <property type="entry name" value="DUF4131"/>
</dbReference>
<accession>A0AA96GEH7</accession>
<gene>
    <name evidence="8" type="ORF">PP769_07960</name>
</gene>
<evidence type="ECO:0000256" key="2">
    <source>
        <dbReference type="ARBA" id="ARBA00022475"/>
    </source>
</evidence>
<keyword evidence="3 6" id="KW-0812">Transmembrane</keyword>
<keyword evidence="9" id="KW-1185">Reference proteome</keyword>
<dbReference type="RefSeq" id="WP_312646481.1">
    <property type="nucleotide sequence ID" value="NZ_CP116967.1"/>
</dbReference>
<dbReference type="GO" id="GO:0005886">
    <property type="term" value="C:plasma membrane"/>
    <property type="evidence" value="ECO:0007669"/>
    <property type="project" value="UniProtKB-SubCell"/>
</dbReference>
<dbReference type="Pfam" id="PF03772">
    <property type="entry name" value="Competence"/>
    <property type="match status" value="1"/>
</dbReference>
<dbReference type="KEGG" id="nall:PP769_07960"/>
<feature type="transmembrane region" description="Helical" evidence="6">
    <location>
        <begin position="404"/>
        <end position="422"/>
    </location>
</feature>
<protein>
    <submittedName>
        <fullName evidence="8">DNA internalization-related competence protein ComEC/Rec2</fullName>
    </submittedName>
</protein>
<evidence type="ECO:0000256" key="1">
    <source>
        <dbReference type="ARBA" id="ARBA00004651"/>
    </source>
</evidence>
<feature type="transmembrane region" description="Helical" evidence="6">
    <location>
        <begin position="522"/>
        <end position="540"/>
    </location>
</feature>
<reference evidence="8 9" key="1">
    <citation type="submission" date="2023-01" db="EMBL/GenBank/DDBJ databases">
        <title>Cultivation and genomic characterization of new, ubiquitous marine nitrite-oxidizing bacteria from the Nitrospirales.</title>
        <authorList>
            <person name="Mueller A.J."/>
            <person name="Daebeler A."/>
            <person name="Herbold C.W."/>
            <person name="Kirkegaard R.H."/>
            <person name="Daims H."/>
        </authorList>
    </citation>
    <scope>NUCLEOTIDE SEQUENCE [LARGE SCALE GENOMIC DNA]</scope>
    <source>
        <strain evidence="8 9">VA</strain>
    </source>
</reference>
<dbReference type="InterPro" id="IPR052159">
    <property type="entry name" value="Competence_DNA_uptake"/>
</dbReference>
<comment type="subcellular location">
    <subcellularLocation>
        <location evidence="1">Cell membrane</location>
        <topology evidence="1">Multi-pass membrane protein</topology>
    </subcellularLocation>
</comment>
<dbReference type="InterPro" id="IPR004477">
    <property type="entry name" value="ComEC_N"/>
</dbReference>
<dbReference type="Gene3D" id="3.60.15.10">
    <property type="entry name" value="Ribonuclease Z/Hydroxyacylglutathione hydrolase-like"/>
    <property type="match status" value="1"/>
</dbReference>
<dbReference type="EMBL" id="CP116967">
    <property type="protein sequence ID" value="WNM59677.1"/>
    <property type="molecule type" value="Genomic_DNA"/>
</dbReference>
<organism evidence="8 9">
    <name type="scientific">Candidatus Nitrospira allomarina</name>
    <dbReference type="NCBI Taxonomy" id="3020900"/>
    <lineage>
        <taxon>Bacteria</taxon>
        <taxon>Pseudomonadati</taxon>
        <taxon>Nitrospirota</taxon>
        <taxon>Nitrospiria</taxon>
        <taxon>Nitrospirales</taxon>
        <taxon>Nitrospiraceae</taxon>
        <taxon>Nitrospira</taxon>
    </lineage>
</organism>
<keyword evidence="2" id="KW-1003">Cell membrane</keyword>
<evidence type="ECO:0000256" key="6">
    <source>
        <dbReference type="SAM" id="Phobius"/>
    </source>
</evidence>
<dbReference type="InterPro" id="IPR001279">
    <property type="entry name" value="Metallo-B-lactamas"/>
</dbReference>
<dbReference type="SMART" id="SM00849">
    <property type="entry name" value="Lactamase_B"/>
    <property type="match status" value="1"/>
</dbReference>
<evidence type="ECO:0000313" key="8">
    <source>
        <dbReference type="EMBL" id="WNM59677.1"/>
    </source>
</evidence>
<feature type="transmembrane region" description="Helical" evidence="6">
    <location>
        <begin position="286"/>
        <end position="304"/>
    </location>
</feature>
<dbReference type="GO" id="GO:0030420">
    <property type="term" value="P:establishment of competence for transformation"/>
    <property type="evidence" value="ECO:0007669"/>
    <property type="project" value="InterPro"/>
</dbReference>
<evidence type="ECO:0000256" key="3">
    <source>
        <dbReference type="ARBA" id="ARBA00022692"/>
    </source>
</evidence>
<dbReference type="InterPro" id="IPR035681">
    <property type="entry name" value="ComA-like_MBL"/>
</dbReference>
<feature type="domain" description="Metallo-beta-lactamase" evidence="7">
    <location>
        <begin position="560"/>
        <end position="773"/>
    </location>
</feature>
<evidence type="ECO:0000259" key="7">
    <source>
        <dbReference type="SMART" id="SM00849"/>
    </source>
</evidence>
<sequence length="865" mass="94914">MSYLTGLWFGPFLPFFPLSLLGALFIFGCILTWFEQQRRLTRKTGFILFALVVGGIGHGYWASATQWDSNLVIEGGEQPIFLEGTIVAPVRQTPDGLVLLVEATHMVKQGEAQMAHGRIRLTWREPGASTLSYGDHVAFMARVREPYGTMNPGGFHYGRYLKRQGIHAVATVQGPEGIRIQGTPELTTRGFILGVVDRWRQSIHSAAVSSLTNPALGLFLGMVLGEQSYIESDIRDAFMASGTVHILSISGSHLGLLALLIFAGARWSLRQLPTVWLEQLSLRLTATRFAVLITLPAVSFYTLLAGAEMATVRSWIMIVVCCAGIWLGRERNLVTALALAALLMVLPHPEAIQDISFQLSYLSVAAIAFVVQARKEKDSKLSGLDAAFPPAQPTWLLGLWQKAVLAWLMTLAVSLTTLPLVAHDFHQIPWLGLLANMVIVPLVGAIMIPLGLLSGMMVLVAGGGTLPLSSLNQWIFDWLAQVVMMLSHVPGAAWYVASPSLSSMIVFWGLLAVVVAMWHRKLIRWGCGTILLAILLWWGWSPRTGWDPGTVRVTFLDVGQGDATLIELPDGQTVLIDGGPSYRKLDMGRAVIGPYLWNQGIRRLDHVVATHPQWDHVGGLPWVLDTFEVGHYWDNGISRPERFFSRLHSAVKSAGLQEQTSKAGTVIVGPGPCSLTVLGPSPSPGTEKYGSRTVSSGKSLNNRSLVTRLECGPHSFLFTADAEQQSLNELLRVSNGFSARIVKVPHHGAKSSLHREWVNRLQAEAMVVSVGAHNRYGHPAPEVLDAYKQRGLPVYRTDRDGAVWFMGSIGSDDMTVRTAREGSLLQIQAGPRMWREEWGNWTRIGNRLNGFSNSVASGFRGLPHK</sequence>
<dbReference type="SUPFAM" id="SSF56281">
    <property type="entry name" value="Metallo-hydrolase/oxidoreductase"/>
    <property type="match status" value="1"/>
</dbReference>
<dbReference type="CDD" id="cd07731">
    <property type="entry name" value="ComA-like_MBL-fold"/>
    <property type="match status" value="1"/>
</dbReference>
<dbReference type="InterPro" id="IPR004797">
    <property type="entry name" value="Competence_ComEC/Rec2"/>
</dbReference>